<sequence>MRLALLADIHANLEAFRACLDHARDRGADRILLLGDLVGYGADPEAVLDLAMTLVADGALALLGNHDEAVLAPGTAGMNDMAAAAIAWTRTRLSEAHRAFLASLPLTEEEEGRLYVHAEGSAPAMWRYVSDADAARRSLEATTAQATFCGHVHRPALYALGETGKLTPFRPVAGAPVPLARHRRWLAVLGAVGQPRDSDPAACYMILETGSLVATWHRVPYDVAAAAAKIRAAGLPLGLAERLFVGR</sequence>
<evidence type="ECO:0000313" key="3">
    <source>
        <dbReference type="EMBL" id="MBP0466859.1"/>
    </source>
</evidence>
<dbReference type="PANTHER" id="PTHR42850:SF2">
    <property type="entry name" value="BLL5683 PROTEIN"/>
    <property type="match status" value="1"/>
</dbReference>
<comment type="caution">
    <text evidence="3">The sequence shown here is derived from an EMBL/GenBank/DDBJ whole genome shotgun (WGS) entry which is preliminary data.</text>
</comment>
<dbReference type="InterPro" id="IPR050126">
    <property type="entry name" value="Ap4A_hydrolase"/>
</dbReference>
<evidence type="ECO:0000313" key="4">
    <source>
        <dbReference type="Proteomes" id="UP000680815"/>
    </source>
</evidence>
<dbReference type="CDD" id="cd00838">
    <property type="entry name" value="MPP_superfamily"/>
    <property type="match status" value="1"/>
</dbReference>
<dbReference type="Pfam" id="PF12850">
    <property type="entry name" value="Metallophos_2"/>
    <property type="match status" value="1"/>
</dbReference>
<reference evidence="3 4" key="1">
    <citation type="submission" date="2021-03" db="EMBL/GenBank/DDBJ databases">
        <authorList>
            <person name="So Y."/>
        </authorList>
    </citation>
    <scope>NUCLEOTIDE SEQUENCE [LARGE SCALE GENOMIC DNA]</scope>
    <source>
        <strain evidence="3 4">PWR1</strain>
    </source>
</reference>
<dbReference type="Proteomes" id="UP000680815">
    <property type="component" value="Unassembled WGS sequence"/>
</dbReference>
<organism evidence="3 4">
    <name type="scientific">Roseomonas nitratireducens</name>
    <dbReference type="NCBI Taxonomy" id="2820810"/>
    <lineage>
        <taxon>Bacteria</taxon>
        <taxon>Pseudomonadati</taxon>
        <taxon>Pseudomonadota</taxon>
        <taxon>Alphaproteobacteria</taxon>
        <taxon>Acetobacterales</taxon>
        <taxon>Roseomonadaceae</taxon>
        <taxon>Roseomonas</taxon>
    </lineage>
</organism>
<feature type="domain" description="Calcineurin-like phosphoesterase" evidence="2">
    <location>
        <begin position="1"/>
        <end position="209"/>
    </location>
</feature>
<dbReference type="SUPFAM" id="SSF56300">
    <property type="entry name" value="Metallo-dependent phosphatases"/>
    <property type="match status" value="1"/>
</dbReference>
<dbReference type="InterPro" id="IPR024654">
    <property type="entry name" value="Calcineurin-like_PHP_lpxH"/>
</dbReference>
<dbReference type="InterPro" id="IPR029052">
    <property type="entry name" value="Metallo-depent_PP-like"/>
</dbReference>
<protein>
    <submittedName>
        <fullName evidence="3">Metallophosphoesterase</fullName>
    </submittedName>
</protein>
<accession>A0ABS4B034</accession>
<dbReference type="PANTHER" id="PTHR42850">
    <property type="entry name" value="METALLOPHOSPHOESTERASE"/>
    <property type="match status" value="1"/>
</dbReference>
<dbReference type="RefSeq" id="WP_209354242.1">
    <property type="nucleotide sequence ID" value="NZ_JAGIYZ010000040.1"/>
</dbReference>
<dbReference type="EMBL" id="JAGIYZ010000040">
    <property type="protein sequence ID" value="MBP0466859.1"/>
    <property type="molecule type" value="Genomic_DNA"/>
</dbReference>
<dbReference type="Gene3D" id="3.60.21.10">
    <property type="match status" value="1"/>
</dbReference>
<evidence type="ECO:0000259" key="2">
    <source>
        <dbReference type="Pfam" id="PF12850"/>
    </source>
</evidence>
<dbReference type="InterPro" id="IPR011152">
    <property type="entry name" value="Pesterase_MJ0912"/>
</dbReference>
<gene>
    <name evidence="3" type="ORF">J5Y09_23220</name>
</gene>
<dbReference type="PIRSF" id="PIRSF000883">
    <property type="entry name" value="Pesterase_MJ0912"/>
    <property type="match status" value="1"/>
</dbReference>
<keyword evidence="4" id="KW-1185">Reference proteome</keyword>
<comment type="similarity">
    <text evidence="1">Belongs to the metallophosphoesterase superfamily. YfcE family.</text>
</comment>
<evidence type="ECO:0000256" key="1">
    <source>
        <dbReference type="ARBA" id="ARBA00008950"/>
    </source>
</evidence>
<proteinExistence type="inferred from homology"/>
<name>A0ABS4B034_9PROT</name>